<reference evidence="6" key="1">
    <citation type="submission" date="2018-05" db="EMBL/GenBank/DDBJ databases">
        <authorList>
            <person name="Li X."/>
        </authorList>
    </citation>
    <scope>NUCLEOTIDE SEQUENCE [LARGE SCALE GENOMIC DNA]</scope>
    <source>
        <strain evidence="6">HKS-05</strain>
    </source>
</reference>
<sequence>MTQKMAAGGLGFVDPHRLDGRADEGQGRDRGRIAAPGRETVAIFPWRDVIEDFLDPLGVSLEDYARHLMGGWLSGYVAALQRQGLRVVIVHASENVSEPTRLVHEASGAPIWLVPGRGAGGGVTRGRPSLRAGVQWSRTPFAAFGRVLRQEGCAAMLVQDYEHARADALVLLAKTMGLRVFATYQGGDATRSPLERTVRRLSIGACDALVVPSGHERARLATRYRLSPERLRDIPNPVDGDAWRAEPQAEARQALGLSPADFLVINHGRVDIHRKGLDVLLAAWAKIAGAQAAARLVILGSDEEQDAAFGALVSQVPQVTWAGRYVSDPATIRRWLSAADAYVTLPRAEGAPVAPLEAMACGLPVVASDAPGLTDLFGDGERSGGIVVPRDDAEAAAGALLSLAADLERRRRIGAAGRSTIERRHSVDAAGEALAIALSAARS</sequence>
<feature type="domain" description="Glycosyltransferase subfamily 4-like N-terminal" evidence="4">
    <location>
        <begin position="78"/>
        <end position="239"/>
    </location>
</feature>
<dbReference type="RefSeq" id="WP_111456883.1">
    <property type="nucleotide sequence ID" value="NZ_QFYP01000001.1"/>
</dbReference>
<protein>
    <submittedName>
        <fullName evidence="5">Glycosyltransferase family 1 protein</fullName>
    </submittedName>
</protein>
<feature type="region of interest" description="Disordered" evidence="3">
    <location>
        <begin position="1"/>
        <end position="34"/>
    </location>
</feature>
<accession>A0A328AWX8</accession>
<evidence type="ECO:0000313" key="6">
    <source>
        <dbReference type="Proteomes" id="UP000249842"/>
    </source>
</evidence>
<dbReference type="Proteomes" id="UP000249842">
    <property type="component" value="Unassembled WGS sequence"/>
</dbReference>
<organism evidence="5 6">
    <name type="scientific">Phenylobacterium hankyongense</name>
    <dbReference type="NCBI Taxonomy" id="1813876"/>
    <lineage>
        <taxon>Bacteria</taxon>
        <taxon>Pseudomonadati</taxon>
        <taxon>Pseudomonadota</taxon>
        <taxon>Alphaproteobacteria</taxon>
        <taxon>Caulobacterales</taxon>
        <taxon>Caulobacteraceae</taxon>
        <taxon>Phenylobacterium</taxon>
    </lineage>
</organism>
<dbReference type="PANTHER" id="PTHR12526">
    <property type="entry name" value="GLYCOSYLTRANSFERASE"/>
    <property type="match status" value="1"/>
</dbReference>
<name>A0A328AWX8_9CAUL</name>
<dbReference type="AlphaFoldDB" id="A0A328AWX8"/>
<proteinExistence type="predicted"/>
<dbReference type="CDD" id="cd03801">
    <property type="entry name" value="GT4_PimA-like"/>
    <property type="match status" value="1"/>
</dbReference>
<feature type="compositionally biased region" description="Basic and acidic residues" evidence="3">
    <location>
        <begin position="14"/>
        <end position="32"/>
    </location>
</feature>
<keyword evidence="1" id="KW-0328">Glycosyltransferase</keyword>
<dbReference type="EMBL" id="QFYP01000001">
    <property type="protein sequence ID" value="RAK59590.1"/>
    <property type="molecule type" value="Genomic_DNA"/>
</dbReference>
<gene>
    <name evidence="5" type="ORF">DJ021_07135</name>
</gene>
<dbReference type="GO" id="GO:0016757">
    <property type="term" value="F:glycosyltransferase activity"/>
    <property type="evidence" value="ECO:0007669"/>
    <property type="project" value="UniProtKB-KW"/>
</dbReference>
<dbReference type="Pfam" id="PF13439">
    <property type="entry name" value="Glyco_transf_4"/>
    <property type="match status" value="1"/>
</dbReference>
<comment type="caution">
    <text evidence="5">The sequence shown here is derived from an EMBL/GenBank/DDBJ whole genome shotgun (WGS) entry which is preliminary data.</text>
</comment>
<evidence type="ECO:0000313" key="5">
    <source>
        <dbReference type="EMBL" id="RAK59590.1"/>
    </source>
</evidence>
<dbReference type="Gene3D" id="3.40.50.2000">
    <property type="entry name" value="Glycogen Phosphorylase B"/>
    <property type="match status" value="2"/>
</dbReference>
<dbReference type="SUPFAM" id="SSF53756">
    <property type="entry name" value="UDP-Glycosyltransferase/glycogen phosphorylase"/>
    <property type="match status" value="1"/>
</dbReference>
<dbReference type="OrthoDB" id="529131at2"/>
<evidence type="ECO:0000256" key="1">
    <source>
        <dbReference type="ARBA" id="ARBA00022676"/>
    </source>
</evidence>
<dbReference type="Pfam" id="PF13692">
    <property type="entry name" value="Glyco_trans_1_4"/>
    <property type="match status" value="1"/>
</dbReference>
<keyword evidence="2 5" id="KW-0808">Transferase</keyword>
<evidence type="ECO:0000256" key="2">
    <source>
        <dbReference type="ARBA" id="ARBA00022679"/>
    </source>
</evidence>
<dbReference type="PANTHER" id="PTHR12526:SF510">
    <property type="entry name" value="D-INOSITOL 3-PHOSPHATE GLYCOSYLTRANSFERASE"/>
    <property type="match status" value="1"/>
</dbReference>
<evidence type="ECO:0000256" key="3">
    <source>
        <dbReference type="SAM" id="MobiDB-lite"/>
    </source>
</evidence>
<evidence type="ECO:0000259" key="4">
    <source>
        <dbReference type="Pfam" id="PF13439"/>
    </source>
</evidence>
<keyword evidence="6" id="KW-1185">Reference proteome</keyword>
<dbReference type="InterPro" id="IPR028098">
    <property type="entry name" value="Glyco_trans_4-like_N"/>
</dbReference>